<dbReference type="OrthoDB" id="408781at2759"/>
<dbReference type="AlphaFoldDB" id="A0A2T9Z9C9"/>
<comment type="caution">
    <text evidence="1">The sequence shown here is derived from an EMBL/GenBank/DDBJ whole genome shotgun (WGS) entry which is preliminary data.</text>
</comment>
<accession>A0A2T9Z9C9</accession>
<gene>
    <name evidence="1" type="ORF">BB560_004430</name>
</gene>
<evidence type="ECO:0000313" key="1">
    <source>
        <dbReference type="EMBL" id="PVV01162.1"/>
    </source>
</evidence>
<dbReference type="Proteomes" id="UP000245609">
    <property type="component" value="Unassembled WGS sequence"/>
</dbReference>
<name>A0A2T9Z9C9_9FUNG</name>
<keyword evidence="2" id="KW-1185">Reference proteome</keyword>
<protein>
    <submittedName>
        <fullName evidence="1">Uncharacterized protein</fullName>
    </submittedName>
</protein>
<proteinExistence type="predicted"/>
<sequence>MISATRATISGNRSNFSIYSFLKQSRIAALFLKYGKEVSNGDLIGLFKYCLFQSIESKKLQNPIIKEITSNKELTVIHNLRQLHQSCGSEKGTSSTVLSTVAGVYTASKLRDLGFEFSAKQYKLAKQKASNRYFCLKQKNHVFPESRARISEEIVTKVNEILEEFSNASTKTLITRGKNGENTIQPIRILRNTRIYIYNQFKLRFPEAKLSLSKFYALCPKHYQNPSKKTDICSICIAGNKAKLDLEQAKNSNSFDVFRTVRLQKLVDDFEAHQELEKMQKDAFKDQKQQLDKESCIVIADFKENFRIGGGPVESGNNFYQKVHISDLHFCIIYKENEEIKRSYHNFLSENLSHDSLFVINYFKTFLGLEEIKKFKKVHFWSDSGPHFKNGKDGIKLYQSYYMDGRVLNECVIGQLDASDCLAVSYSVKTVKDSRVDKYAPAFPIQRDCLGDKTGPASKKVQDGRIRMLRRSGIGFGSG</sequence>
<reference evidence="1 2" key="1">
    <citation type="journal article" date="2018" name="MBio">
        <title>Comparative Genomics Reveals the Core Gene Toolbox for the Fungus-Insect Symbiosis.</title>
        <authorList>
            <person name="Wang Y."/>
            <person name="Stata M."/>
            <person name="Wang W."/>
            <person name="Stajich J.E."/>
            <person name="White M.M."/>
            <person name="Moncalvo J.M."/>
        </authorList>
    </citation>
    <scope>NUCLEOTIDE SEQUENCE [LARGE SCALE GENOMIC DNA]</scope>
    <source>
        <strain evidence="1 2">SC-DP-2</strain>
    </source>
</reference>
<evidence type="ECO:0000313" key="2">
    <source>
        <dbReference type="Proteomes" id="UP000245609"/>
    </source>
</evidence>
<dbReference type="EMBL" id="MBFS01001317">
    <property type="protein sequence ID" value="PVV01162.1"/>
    <property type="molecule type" value="Genomic_DNA"/>
</dbReference>
<organism evidence="1 2">
    <name type="scientific">Smittium megazygosporum</name>
    <dbReference type="NCBI Taxonomy" id="133381"/>
    <lineage>
        <taxon>Eukaryota</taxon>
        <taxon>Fungi</taxon>
        <taxon>Fungi incertae sedis</taxon>
        <taxon>Zoopagomycota</taxon>
        <taxon>Kickxellomycotina</taxon>
        <taxon>Harpellomycetes</taxon>
        <taxon>Harpellales</taxon>
        <taxon>Legeriomycetaceae</taxon>
        <taxon>Smittium</taxon>
    </lineage>
</organism>